<name>A0A7G1NP56_9ACTN</name>
<protein>
    <submittedName>
        <fullName evidence="1">Uncharacterized protein</fullName>
    </submittedName>
</protein>
<dbReference type="EMBL" id="AP023439">
    <property type="protein sequence ID" value="BCL23467.1"/>
    <property type="molecule type" value="Genomic_DNA"/>
</dbReference>
<dbReference type="RefSeq" id="WP_190902933.1">
    <property type="nucleotide sequence ID" value="NZ_AP023439.1"/>
</dbReference>
<proteinExistence type="predicted"/>
<evidence type="ECO:0000313" key="2">
    <source>
        <dbReference type="Proteomes" id="UP000516373"/>
    </source>
</evidence>
<dbReference type="AlphaFoldDB" id="A0A7G1NP56"/>
<gene>
    <name evidence="1" type="ORF">GCM10017668_53100</name>
</gene>
<evidence type="ECO:0000313" key="1">
    <source>
        <dbReference type="EMBL" id="BCL23467.1"/>
    </source>
</evidence>
<organism evidence="1 2">
    <name type="scientific">Streptomyces tuirus</name>
    <dbReference type="NCBI Taxonomy" id="68278"/>
    <lineage>
        <taxon>Bacteria</taxon>
        <taxon>Bacillati</taxon>
        <taxon>Actinomycetota</taxon>
        <taxon>Actinomycetes</taxon>
        <taxon>Kitasatosporales</taxon>
        <taxon>Streptomycetaceae</taxon>
        <taxon>Streptomyces</taxon>
    </lineage>
</organism>
<reference evidence="1 2" key="1">
    <citation type="journal article" date="2014" name="Int. J. Syst. Evol. Microbiol.">
        <title>Complete genome sequence of Corynebacterium casei LMG S-19264T (=DSM 44701T), isolated from a smear-ripened cheese.</title>
        <authorList>
            <consortium name="US DOE Joint Genome Institute (JGI-PGF)"/>
            <person name="Walter F."/>
            <person name="Albersmeier A."/>
            <person name="Kalinowski J."/>
            <person name="Ruckert C."/>
        </authorList>
    </citation>
    <scope>NUCLEOTIDE SEQUENCE [LARGE SCALE GENOMIC DNA]</scope>
    <source>
        <strain evidence="1 2">JCM 4255</strain>
    </source>
</reference>
<accession>A0A7G1NP56</accession>
<dbReference type="Proteomes" id="UP000516373">
    <property type="component" value="Chromosome"/>
</dbReference>
<dbReference type="KEGG" id="stui:GCM10017668_53100"/>
<sequence length="110" mass="11951">MRETVLKCEINEEDEFEVEGFQIGKEISIQLLEAIQRIIHSMRRTTGSGKWSALDTWSHLGRSHGGGHIGDGGDAGTANRATAGLAMAVALPKKTPHSRFKVERRGEAPG</sequence>